<accession>A0A0W8F106</accession>
<dbReference type="EMBL" id="LNQE01001639">
    <property type="protein sequence ID" value="KUG14598.1"/>
    <property type="molecule type" value="Genomic_DNA"/>
</dbReference>
<organism evidence="1">
    <name type="scientific">hydrocarbon metagenome</name>
    <dbReference type="NCBI Taxonomy" id="938273"/>
    <lineage>
        <taxon>unclassified sequences</taxon>
        <taxon>metagenomes</taxon>
        <taxon>ecological metagenomes</taxon>
    </lineage>
</organism>
<dbReference type="AlphaFoldDB" id="A0A0W8F106"/>
<sequence length="38" mass="4403">MTEKFDRGIDEVEVAFRECIMNETDIGKTRIAPFDVLL</sequence>
<reference evidence="1" key="1">
    <citation type="journal article" date="2015" name="Proc. Natl. Acad. Sci. U.S.A.">
        <title>Networks of energetic and metabolic interactions define dynamics in microbial communities.</title>
        <authorList>
            <person name="Embree M."/>
            <person name="Liu J.K."/>
            <person name="Al-Bassam M.M."/>
            <person name="Zengler K."/>
        </authorList>
    </citation>
    <scope>NUCLEOTIDE SEQUENCE</scope>
</reference>
<comment type="caution">
    <text evidence="1">The sequence shown here is derived from an EMBL/GenBank/DDBJ whole genome shotgun (WGS) entry which is preliminary data.</text>
</comment>
<name>A0A0W8F106_9ZZZZ</name>
<evidence type="ECO:0000313" key="1">
    <source>
        <dbReference type="EMBL" id="KUG14598.1"/>
    </source>
</evidence>
<proteinExistence type="predicted"/>
<protein>
    <submittedName>
        <fullName evidence="1">Uncharacterized protein</fullName>
    </submittedName>
</protein>
<gene>
    <name evidence="1" type="ORF">ASZ90_015766</name>
</gene>